<proteinExistence type="inferred from homology"/>
<dbReference type="AlphaFoldDB" id="A0A5C6WXP8"/>
<dbReference type="InterPro" id="IPR011990">
    <property type="entry name" value="TPR-like_helical_dom_sf"/>
</dbReference>
<keyword evidence="4" id="KW-0812">Transmembrane</keyword>
<dbReference type="PANTHER" id="PTHR13891:SF1">
    <property type="entry name" value="CYTOCHROME C OXIDASE ASSEMBLY FACTOR 7"/>
    <property type="match status" value="1"/>
</dbReference>
<evidence type="ECO:0000256" key="1">
    <source>
        <dbReference type="ARBA" id="ARBA00008486"/>
    </source>
</evidence>
<feature type="region of interest" description="Disordered" evidence="3">
    <location>
        <begin position="36"/>
        <end position="66"/>
    </location>
</feature>
<keyword evidence="4" id="KW-1133">Transmembrane helix</keyword>
<dbReference type="InterPro" id="IPR040239">
    <property type="entry name" value="HcpB-like"/>
</dbReference>
<feature type="compositionally biased region" description="Basic and acidic residues" evidence="3">
    <location>
        <begin position="40"/>
        <end position="52"/>
    </location>
</feature>
<dbReference type="RefSeq" id="WP_146977260.1">
    <property type="nucleotide sequence ID" value="NZ_VOSL01000145.1"/>
</dbReference>
<evidence type="ECO:0000313" key="5">
    <source>
        <dbReference type="EMBL" id="TXD31780.1"/>
    </source>
</evidence>
<keyword evidence="2" id="KW-0677">Repeat</keyword>
<dbReference type="Pfam" id="PF08238">
    <property type="entry name" value="Sel1"/>
    <property type="match status" value="5"/>
</dbReference>
<feature type="transmembrane region" description="Helical" evidence="4">
    <location>
        <begin position="12"/>
        <end position="31"/>
    </location>
</feature>
<dbReference type="OrthoDB" id="5483576at2"/>
<gene>
    <name evidence="5" type="ORF">FRC96_20115</name>
</gene>
<name>A0A5C6WXP8_9DELT</name>
<evidence type="ECO:0000256" key="3">
    <source>
        <dbReference type="SAM" id="MobiDB-lite"/>
    </source>
</evidence>
<sequence length="430" mass="45954">MQKKSNGNRGKTVSILIVAILALGASVFFIGRNTPAPDVSESKAPPEEERAPELATPPTTPAYADLDDPRAAQCEAGDAEACHELATSLAFDAERPEDLPISIELLTRACELERGQACHDLGLVYSQGVGVPKDPEQARQLLERACELGQEQSCTDARNIGAGTTLADYAPQWQQSCDEGDPQACLDLGIALLLNEDAADPTRAEELLMRACELDGAEGCLRLAELHEELGRPAAEVEARIEKACTADFGPACTALADRLKDAGAEQPRVDALYARACELDDVNGCSEHAVGLANNGDLAAARTLWQEGCERWHGYSCFHHARSFLETASGQETSPEMIFGFERACALNVPVACYNLAIFYNTRQPNPDFARGRELLGRGCELGHLQACTFAAQMRSAGQGGPVDAAGARDALQRACELGDEAACARVQP</sequence>
<dbReference type="Proteomes" id="UP000321046">
    <property type="component" value="Unassembled WGS sequence"/>
</dbReference>
<dbReference type="Gene3D" id="1.25.40.10">
    <property type="entry name" value="Tetratricopeptide repeat domain"/>
    <property type="match status" value="3"/>
</dbReference>
<dbReference type="SMART" id="SM00671">
    <property type="entry name" value="SEL1"/>
    <property type="match status" value="5"/>
</dbReference>
<evidence type="ECO:0000256" key="4">
    <source>
        <dbReference type="SAM" id="Phobius"/>
    </source>
</evidence>
<organism evidence="5 6">
    <name type="scientific">Lujinxingia vulgaris</name>
    <dbReference type="NCBI Taxonomy" id="2600176"/>
    <lineage>
        <taxon>Bacteria</taxon>
        <taxon>Deltaproteobacteria</taxon>
        <taxon>Bradymonadales</taxon>
        <taxon>Lujinxingiaceae</taxon>
        <taxon>Lujinxingia</taxon>
    </lineage>
</organism>
<protein>
    <submittedName>
        <fullName evidence="5">Sel1 repeat family protein</fullName>
    </submittedName>
</protein>
<dbReference type="InterPro" id="IPR006597">
    <property type="entry name" value="Sel1-like"/>
</dbReference>
<reference evidence="5 6" key="1">
    <citation type="submission" date="2019-08" db="EMBL/GenBank/DDBJ databases">
        <title>Bradymonadales sp. TMQ2.</title>
        <authorList>
            <person name="Liang Q."/>
        </authorList>
    </citation>
    <scope>NUCLEOTIDE SEQUENCE [LARGE SCALE GENOMIC DNA]</scope>
    <source>
        <strain evidence="5 6">TMQ2</strain>
    </source>
</reference>
<comment type="similarity">
    <text evidence="1">Belongs to the hcp beta-lactamase family.</text>
</comment>
<evidence type="ECO:0000256" key="2">
    <source>
        <dbReference type="ARBA" id="ARBA00022737"/>
    </source>
</evidence>
<accession>A0A5C6WXP8</accession>
<dbReference type="SUPFAM" id="SSF81901">
    <property type="entry name" value="HCP-like"/>
    <property type="match status" value="3"/>
</dbReference>
<evidence type="ECO:0000313" key="6">
    <source>
        <dbReference type="Proteomes" id="UP000321046"/>
    </source>
</evidence>
<dbReference type="EMBL" id="VOSL01000145">
    <property type="protein sequence ID" value="TXD31780.1"/>
    <property type="molecule type" value="Genomic_DNA"/>
</dbReference>
<keyword evidence="4" id="KW-0472">Membrane</keyword>
<comment type="caution">
    <text evidence="5">The sequence shown here is derived from an EMBL/GenBank/DDBJ whole genome shotgun (WGS) entry which is preliminary data.</text>
</comment>
<dbReference type="PANTHER" id="PTHR13891">
    <property type="entry name" value="CYTOCHROME C OXIDASE ASSEMBLY FACTOR 7"/>
    <property type="match status" value="1"/>
</dbReference>